<dbReference type="Gene3D" id="2.60.120.260">
    <property type="entry name" value="Galactose-binding domain-like"/>
    <property type="match status" value="2"/>
</dbReference>
<dbReference type="NCBIfam" id="TIGR01665">
    <property type="entry name" value="put_anti_recept"/>
    <property type="match status" value="1"/>
</dbReference>
<dbReference type="EMBL" id="JBBMFS010000005">
    <property type="protein sequence ID" value="MEQ2554886.1"/>
    <property type="molecule type" value="Genomic_DNA"/>
</dbReference>
<proteinExistence type="predicted"/>
<dbReference type="InterPro" id="IPR010572">
    <property type="entry name" value="Tail_dom"/>
</dbReference>
<keyword evidence="3" id="KW-1185">Reference proteome</keyword>
<protein>
    <submittedName>
        <fullName evidence="2">Phage tail spike protein</fullName>
    </submittedName>
</protein>
<dbReference type="Pfam" id="PF06605">
    <property type="entry name" value="Prophage_tail"/>
    <property type="match status" value="1"/>
</dbReference>
<dbReference type="Gene3D" id="1.20.5.340">
    <property type="match status" value="1"/>
</dbReference>
<evidence type="ECO:0000313" key="3">
    <source>
        <dbReference type="Proteomes" id="UP001546774"/>
    </source>
</evidence>
<evidence type="ECO:0000313" key="2">
    <source>
        <dbReference type="EMBL" id="MEQ2554886.1"/>
    </source>
</evidence>
<dbReference type="SUPFAM" id="SSF49785">
    <property type="entry name" value="Galactose-binding domain-like"/>
    <property type="match status" value="1"/>
</dbReference>
<dbReference type="InterPro" id="IPR007119">
    <property type="entry name" value="Phage_tail_spike_N"/>
</dbReference>
<comment type="caution">
    <text evidence="2">The sequence shown here is derived from an EMBL/GenBank/DDBJ whole genome shotgun (WGS) entry which is preliminary data.</text>
</comment>
<organism evidence="2 3">
    <name type="scientific">Lachnospira intestinalis</name>
    <dbReference type="NCBI Taxonomy" id="3133158"/>
    <lineage>
        <taxon>Bacteria</taxon>
        <taxon>Bacillati</taxon>
        <taxon>Bacillota</taxon>
        <taxon>Clostridia</taxon>
        <taxon>Lachnospirales</taxon>
        <taxon>Lachnospiraceae</taxon>
        <taxon>Lachnospira</taxon>
    </lineage>
</organism>
<feature type="domain" description="Tail spike" evidence="1">
    <location>
        <begin position="89"/>
        <end position="320"/>
    </location>
</feature>
<accession>A0ABV1H5C8</accession>
<dbReference type="InterPro" id="IPR008979">
    <property type="entry name" value="Galactose-bd-like_sf"/>
</dbReference>
<reference evidence="2" key="1">
    <citation type="submission" date="2024-03" db="EMBL/GenBank/DDBJ databases">
        <title>Human intestinal bacterial collection.</title>
        <authorList>
            <person name="Pauvert C."/>
            <person name="Hitch T.C.A."/>
            <person name="Clavel T."/>
        </authorList>
    </citation>
    <scope>NUCLEOTIDE SEQUENCE [LARGE SCALE GENOMIC DNA]</scope>
    <source>
        <strain evidence="2">CLA-AA-H89B</strain>
    </source>
</reference>
<name>A0ABV1H5C8_9FIRM</name>
<gene>
    <name evidence="2" type="ORF">WMO37_07615</name>
</gene>
<evidence type="ECO:0000259" key="1">
    <source>
        <dbReference type="Pfam" id="PF06605"/>
    </source>
</evidence>
<sequence length="1302" mass="143267">MLRLLNARRKMMLPVTTYNDLRIERVLDYDDRTLHFSVPVCAMPEEMTLENYIQTKDDEYVIKQINAKDNNYEITAQLNVEELEGTHFDTFTTTEQTIVQAMNLAFAGTGWRCVSGLTKKRTIKKTNASAWEILKQAVKTYRVEPMIDSLNKVVTFTEKRGSDRGVYFSSQLNLKSVGQQAQTTDFYTRIIPAGKDGLTIESVNNGIKYLEDHTYSPKVKTYYWKDERYTVPESLMEDAKEKLYDLAHPVVAYTCDVLDLAKVSRKYSILQYSLGDTVLIIDKYTKIRVQQRIVKMTEYPDNPDKNTCEISNVKLSFEEYAQKYEDTSDTVDNITTDNGTVDGDAIDNIDAAKIQRLDEVIANSAKFVEVNTKILNVSDTLTAANAKIGTLETTKLTATDADLKYATIQNLSAATGRIDILETNALTASSALIHSLTSDVANINTLMFGTASGGSLTTEFSNTVVGLIGDAQIKSAMIQDIAADKITSGRLYTNLVEVASKSGNLDIADNTIKICDDAQTARVQIGKDAAGDYNIYIWDKNGNLMFDPLYGVQEDGIKRPIIRNDMVSDNANISANKLDITSLFTVINGSKETINSARVFVDADSQTLDVAFKQMTTDVQTAVTKADGVYTLAEAANNNAASALAQVQTVTETVSTQGTQLTEVQGQISSKVWKQDITTAVSELEIGGRNLYTGTKDYNGTGWKNLHLWKNDGTYNGFTVKKNSTWWNGLYQVVEVKQGEIYTFSGYAKANGGVCYIYATSEGASFDTKYKSIEISSEWQRISHTFVVTKSGEAAFRFEQSDKSKNIWVCGLKLEKGNKPTDWTPAPEDIDSSISALEGTTTTLSNRYTSLNQTLSGLTATVNANTTAITQKADGSTVTTLQNNLTSLEANLNGFKSEVSSTYTTKTDFNNLEIGGRNLYTGTKDFTTEWPNIINWETDGTYKGFTVKKRSGQLWQALWQSVNVQEGEVYTYSAYVKTDNLDNFSIGYFMSGASCSAESIETVCPTEVNTWTRVSATCRITKAGTMHFGIEPKAAGTIWVCGLKLEQGNKPTDWTPAPEDYSTTEQMNSAIKQSADSIKTEVNGTLNNYATTASLELKVSKNDNSQIVSMINASADVIKLSSNRFQLDSTYAKINLDGTVAFTGGTIGGFQITSTGINAANGLVGMNITSGWAFHAGNIIAGTDRTVFCVGHEGNVYCHNFWSDNAMIVGGSINVNNNFIVDSSGNLTSKGSADFQCATTYANDFHSRGSIYAASNLDVGATIGCNDILVKNNAYVREQFYYWYNDSWVRLRDYITAIINGG</sequence>
<dbReference type="Proteomes" id="UP001546774">
    <property type="component" value="Unassembled WGS sequence"/>
</dbReference>